<evidence type="ECO:0000313" key="3">
    <source>
        <dbReference type="EMBL" id="MBZ2198714.1"/>
    </source>
</evidence>
<comment type="caution">
    <text evidence="3">The sequence shown here is derived from an EMBL/GenBank/DDBJ whole genome shotgun (WGS) entry which is preliminary data.</text>
</comment>
<dbReference type="EMBL" id="JAGSHT010000021">
    <property type="protein sequence ID" value="MBZ2198714.1"/>
    <property type="molecule type" value="Genomic_DNA"/>
</dbReference>
<evidence type="ECO:0000256" key="1">
    <source>
        <dbReference type="SAM" id="MobiDB-lite"/>
    </source>
</evidence>
<keyword evidence="4" id="KW-1185">Reference proteome</keyword>
<keyword evidence="2" id="KW-0812">Transmembrane</keyword>
<proteinExistence type="predicted"/>
<reference evidence="3 4" key="1">
    <citation type="submission" date="2021-04" db="EMBL/GenBank/DDBJ databases">
        <title>Ruania sp. nov., isolated from sandy soil of mangrove forest.</title>
        <authorList>
            <person name="Ge X."/>
            <person name="Huang R."/>
            <person name="Liu W."/>
        </authorList>
    </citation>
    <scope>NUCLEOTIDE SEQUENCE [LARGE SCALE GENOMIC DNA]</scope>
    <source>
        <strain evidence="3 4">N2-46</strain>
    </source>
</reference>
<organism evidence="3 4">
    <name type="scientific">Occultella gossypii</name>
    <dbReference type="NCBI Taxonomy" id="2800820"/>
    <lineage>
        <taxon>Bacteria</taxon>
        <taxon>Bacillati</taxon>
        <taxon>Actinomycetota</taxon>
        <taxon>Actinomycetes</taxon>
        <taxon>Micrococcales</taxon>
        <taxon>Ruaniaceae</taxon>
        <taxon>Occultella</taxon>
    </lineage>
</organism>
<sequence>MSFDFVWLPAVIVPWLIGAALAYGVIRLGVKHGILDADRQRTRDASNGRHFGPQGRHPAGLTGDSTSEKQPE</sequence>
<evidence type="ECO:0000256" key="2">
    <source>
        <dbReference type="SAM" id="Phobius"/>
    </source>
</evidence>
<dbReference type="Proteomes" id="UP000826651">
    <property type="component" value="Unassembled WGS sequence"/>
</dbReference>
<evidence type="ECO:0000313" key="4">
    <source>
        <dbReference type="Proteomes" id="UP000826651"/>
    </source>
</evidence>
<feature type="transmembrane region" description="Helical" evidence="2">
    <location>
        <begin position="6"/>
        <end position="26"/>
    </location>
</feature>
<protein>
    <submittedName>
        <fullName evidence="3">Uncharacterized protein</fullName>
    </submittedName>
</protein>
<gene>
    <name evidence="3" type="ORF">KCQ71_21385</name>
</gene>
<feature type="region of interest" description="Disordered" evidence="1">
    <location>
        <begin position="41"/>
        <end position="72"/>
    </location>
</feature>
<name>A0ABS7SG12_9MICO</name>
<keyword evidence="2" id="KW-0472">Membrane</keyword>
<accession>A0ABS7SG12</accession>
<dbReference type="RefSeq" id="WP_223409968.1">
    <property type="nucleotide sequence ID" value="NZ_JAGSHT010000021.1"/>
</dbReference>
<keyword evidence="2" id="KW-1133">Transmembrane helix</keyword>